<feature type="repeat" description="PPR" evidence="2">
    <location>
        <begin position="104"/>
        <end position="138"/>
    </location>
</feature>
<evidence type="ECO:0000256" key="1">
    <source>
        <dbReference type="ARBA" id="ARBA00022737"/>
    </source>
</evidence>
<dbReference type="PaxDb" id="2850-Phatr36970"/>
<reference evidence="3 4" key="1">
    <citation type="journal article" date="2008" name="Nature">
        <title>The Phaeodactylum genome reveals the evolutionary history of diatom genomes.</title>
        <authorList>
            <person name="Bowler C."/>
            <person name="Allen A.E."/>
            <person name="Badger J.H."/>
            <person name="Grimwood J."/>
            <person name="Jabbari K."/>
            <person name="Kuo A."/>
            <person name="Maheswari U."/>
            <person name="Martens C."/>
            <person name="Maumus F."/>
            <person name="Otillar R.P."/>
            <person name="Rayko E."/>
            <person name="Salamov A."/>
            <person name="Vandepoele K."/>
            <person name="Beszteri B."/>
            <person name="Gruber A."/>
            <person name="Heijde M."/>
            <person name="Katinka M."/>
            <person name="Mock T."/>
            <person name="Valentin K."/>
            <person name="Verret F."/>
            <person name="Berges J.A."/>
            <person name="Brownlee C."/>
            <person name="Cadoret J.P."/>
            <person name="Chiovitti A."/>
            <person name="Choi C.J."/>
            <person name="Coesel S."/>
            <person name="De Martino A."/>
            <person name="Detter J.C."/>
            <person name="Durkin C."/>
            <person name="Falciatore A."/>
            <person name="Fournet J."/>
            <person name="Haruta M."/>
            <person name="Huysman M.J."/>
            <person name="Jenkins B.D."/>
            <person name="Jiroutova K."/>
            <person name="Jorgensen R.E."/>
            <person name="Joubert Y."/>
            <person name="Kaplan A."/>
            <person name="Kroger N."/>
            <person name="Kroth P.G."/>
            <person name="La Roche J."/>
            <person name="Lindquist E."/>
            <person name="Lommer M."/>
            <person name="Martin-Jezequel V."/>
            <person name="Lopez P.J."/>
            <person name="Lucas S."/>
            <person name="Mangogna M."/>
            <person name="McGinnis K."/>
            <person name="Medlin L.K."/>
            <person name="Montsant A."/>
            <person name="Oudot-Le Secq M.P."/>
            <person name="Napoli C."/>
            <person name="Obornik M."/>
            <person name="Parker M.S."/>
            <person name="Petit J.L."/>
            <person name="Porcel B.M."/>
            <person name="Poulsen N."/>
            <person name="Robison M."/>
            <person name="Rychlewski L."/>
            <person name="Rynearson T.A."/>
            <person name="Schmutz J."/>
            <person name="Shapiro H."/>
            <person name="Siaut M."/>
            <person name="Stanley M."/>
            <person name="Sussman M.R."/>
            <person name="Taylor A.R."/>
            <person name="Vardi A."/>
            <person name="von Dassow P."/>
            <person name="Vyverman W."/>
            <person name="Willis A."/>
            <person name="Wyrwicz L.S."/>
            <person name="Rokhsar D.S."/>
            <person name="Weissenbach J."/>
            <person name="Armbrust E.V."/>
            <person name="Green B.R."/>
            <person name="Van de Peer Y."/>
            <person name="Grigoriev I.V."/>
        </authorList>
    </citation>
    <scope>NUCLEOTIDE SEQUENCE [LARGE SCALE GENOMIC DNA]</scope>
    <source>
        <strain evidence="3 4">CCAP 1055/1</strain>
    </source>
</reference>
<sequence length="414" mass="46218">MASLISTYGSLRRFEDARRVFLTIEGPVDAACLRAILFACSTASPPQWNEALVLLHTCDVIGGTRSPTHMDSIAVSNAMLACSKADQWEESLQLLRLYGDNATSPLALNSLIASCGRGGRPDMAIEVLNEMRVYGLQPDTVSYRNAVIACNQAEHEMHRAARNHREVRLAQDEVGFAWWECALSLLRRMQEEGQQPDTQTFSSAISACESAGQWQRALRVLQSTLDDGDDSKLNLYCFNAAIAACEKGGAWVEALEIYERMKAHGGSLRPNFVTIASLVLALDRGGQKELAQEVYREGAQQLRVVQPWRYTQNAQEERVRAMDLHTFSAAMSRAALRSYLERLLAKETVVPADDWIIIVGQGRHSVEEPVLLPTVWRLLQYEYKLPVTTNPVNPGRLVVQSRDLSVLVKTKSWR</sequence>
<evidence type="ECO:0008006" key="5">
    <source>
        <dbReference type="Google" id="ProtNLM"/>
    </source>
</evidence>
<dbReference type="RefSeq" id="XP_002185950.1">
    <property type="nucleotide sequence ID" value="XM_002185914.1"/>
</dbReference>
<dbReference type="Gene3D" id="1.25.40.10">
    <property type="entry name" value="Tetratricopeptide repeat domain"/>
    <property type="match status" value="2"/>
</dbReference>
<keyword evidence="1" id="KW-0677">Repeat</keyword>
<feature type="repeat" description="PPR" evidence="2">
    <location>
        <begin position="234"/>
        <end position="268"/>
    </location>
</feature>
<dbReference type="KEGG" id="pti:PHATR_36970"/>
<protein>
    <recommendedName>
        <fullName evidence="5">Smr domain-containing protein</fullName>
    </recommendedName>
</protein>
<dbReference type="PANTHER" id="PTHR47447">
    <property type="entry name" value="OS03G0856100 PROTEIN"/>
    <property type="match status" value="1"/>
</dbReference>
<dbReference type="InterPro" id="IPR036063">
    <property type="entry name" value="Smr_dom_sf"/>
</dbReference>
<dbReference type="PANTHER" id="PTHR47447:SF17">
    <property type="entry name" value="OS12G0638900 PROTEIN"/>
    <property type="match status" value="1"/>
</dbReference>
<accession>B5Y463</accession>
<dbReference type="NCBIfam" id="TIGR00756">
    <property type="entry name" value="PPR"/>
    <property type="match status" value="1"/>
</dbReference>
<gene>
    <name evidence="3" type="ORF">PHATR_36970</name>
</gene>
<dbReference type="GeneID" id="7204450"/>
<name>B5Y463_PHATC</name>
<keyword evidence="4" id="KW-1185">Reference proteome</keyword>
<reference evidence="4" key="2">
    <citation type="submission" date="2008-08" db="EMBL/GenBank/DDBJ databases">
        <authorList>
            <consortium name="Diatom Consortium"/>
            <person name="Grigoriev I."/>
            <person name="Grimwood J."/>
            <person name="Kuo A."/>
            <person name="Otillar R.P."/>
            <person name="Salamov A."/>
            <person name="Detter J.C."/>
            <person name="Lindquist E."/>
            <person name="Shapiro H."/>
            <person name="Lucas S."/>
            <person name="Glavina del Rio T."/>
            <person name="Pitluck S."/>
            <person name="Rokhsar D."/>
            <person name="Bowler C."/>
        </authorList>
    </citation>
    <scope>GENOME REANNOTATION</scope>
    <source>
        <strain evidence="4">CCAP 1055/1</strain>
    </source>
</reference>
<organism evidence="3 4">
    <name type="scientific">Phaeodactylum tricornutum (strain CCAP 1055/1)</name>
    <dbReference type="NCBI Taxonomy" id="556484"/>
    <lineage>
        <taxon>Eukaryota</taxon>
        <taxon>Sar</taxon>
        <taxon>Stramenopiles</taxon>
        <taxon>Ochrophyta</taxon>
        <taxon>Bacillariophyta</taxon>
        <taxon>Bacillariophyceae</taxon>
        <taxon>Bacillariophycidae</taxon>
        <taxon>Naviculales</taxon>
        <taxon>Phaeodactylaceae</taxon>
        <taxon>Phaeodactylum</taxon>
    </lineage>
</organism>
<dbReference type="STRING" id="556484.B5Y463"/>
<dbReference type="InterPro" id="IPR002885">
    <property type="entry name" value="PPR_rpt"/>
</dbReference>
<evidence type="ECO:0000313" key="4">
    <source>
        <dbReference type="Proteomes" id="UP000000759"/>
    </source>
</evidence>
<dbReference type="OrthoDB" id="5588846at2759"/>
<dbReference type="eggNOG" id="KOG4197">
    <property type="taxonomic scope" value="Eukaryota"/>
</dbReference>
<dbReference type="Pfam" id="PF01535">
    <property type="entry name" value="PPR"/>
    <property type="match status" value="3"/>
</dbReference>
<proteinExistence type="predicted"/>
<dbReference type="HOGENOM" id="CLU_309399_0_0_1"/>
<evidence type="ECO:0000313" key="3">
    <source>
        <dbReference type="EMBL" id="ACI65420.1"/>
    </source>
</evidence>
<dbReference type="Gene3D" id="3.30.1370.110">
    <property type="match status" value="1"/>
</dbReference>
<dbReference type="InParanoid" id="B5Y463"/>
<dbReference type="AlphaFoldDB" id="B5Y463"/>
<dbReference type="EMBL" id="CP001141">
    <property type="protein sequence ID" value="ACI65420.1"/>
    <property type="molecule type" value="Genomic_DNA"/>
</dbReference>
<dbReference type="PROSITE" id="PS51375">
    <property type="entry name" value="PPR"/>
    <property type="match status" value="2"/>
</dbReference>
<dbReference type="InterPro" id="IPR011990">
    <property type="entry name" value="TPR-like_helical_dom_sf"/>
</dbReference>
<dbReference type="SUPFAM" id="SSF160443">
    <property type="entry name" value="SMR domain-like"/>
    <property type="match status" value="1"/>
</dbReference>
<evidence type="ECO:0000256" key="2">
    <source>
        <dbReference type="PROSITE-ProRule" id="PRU00708"/>
    </source>
</evidence>
<dbReference type="Proteomes" id="UP000000759">
    <property type="component" value="Chromosome 11"/>
</dbReference>